<gene>
    <name evidence="2" type="ORF">Taro_017396</name>
</gene>
<dbReference type="PANTHER" id="PTHR46776">
    <property type="entry name" value="CYCLIN-DEPENDENT KINASE INHIBITOR 4-RELATED"/>
    <property type="match status" value="1"/>
</dbReference>
<evidence type="ECO:0000256" key="1">
    <source>
        <dbReference type="SAM" id="MobiDB-lite"/>
    </source>
</evidence>
<feature type="region of interest" description="Disordered" evidence="1">
    <location>
        <begin position="168"/>
        <end position="222"/>
    </location>
</feature>
<reference evidence="2" key="1">
    <citation type="submission" date="2017-07" db="EMBL/GenBank/DDBJ databases">
        <title>Taro Niue Genome Assembly and Annotation.</title>
        <authorList>
            <person name="Atibalentja N."/>
            <person name="Keating K."/>
            <person name="Fields C.J."/>
        </authorList>
    </citation>
    <scope>NUCLEOTIDE SEQUENCE</scope>
    <source>
        <strain evidence="2">Niue_2</strain>
        <tissue evidence="2">Leaf</tissue>
    </source>
</reference>
<accession>A0A843UR19</accession>
<evidence type="ECO:0000313" key="3">
    <source>
        <dbReference type="Proteomes" id="UP000652761"/>
    </source>
</evidence>
<proteinExistence type="predicted"/>
<feature type="compositionally biased region" description="Basic and acidic residues" evidence="1">
    <location>
        <begin position="168"/>
        <end position="184"/>
    </location>
</feature>
<sequence length="246" mass="25779">MGKYMRKCGRGIGEVAVMEVAEVAGVRTRARALALAAAAGGASGEAGRDARQKRRKVEGGEFHVSYLQLRSRNLILTPAKNKKAAAAASDAPAASRCSEMAGNSGADGPCGSSCGDGECDRVSRCSSNASSEVVAAAATVEKACSRSGFLAPEVDDCSETTACNYEGDLQRWRERTPSSEQQERESDDLESTARPGESGGGRRRNAPSAVAAASGRSAPPLIPSEAEIDEFFAAAEKQEWQRFAQK</sequence>
<dbReference type="GO" id="GO:0004861">
    <property type="term" value="F:cyclin-dependent protein serine/threonine kinase inhibitor activity"/>
    <property type="evidence" value="ECO:0007669"/>
    <property type="project" value="InterPro"/>
</dbReference>
<keyword evidence="3" id="KW-1185">Reference proteome</keyword>
<dbReference type="InterPro" id="IPR044275">
    <property type="entry name" value="KRP"/>
</dbReference>
<name>A0A843UR19_COLES</name>
<dbReference type="AlphaFoldDB" id="A0A843UR19"/>
<evidence type="ECO:0008006" key="4">
    <source>
        <dbReference type="Google" id="ProtNLM"/>
    </source>
</evidence>
<dbReference type="PIRSF" id="PIRSF017811">
    <property type="entry name" value="CDK_inhib_pln"/>
    <property type="match status" value="1"/>
</dbReference>
<organism evidence="2 3">
    <name type="scientific">Colocasia esculenta</name>
    <name type="common">Wild taro</name>
    <name type="synonym">Arum esculentum</name>
    <dbReference type="NCBI Taxonomy" id="4460"/>
    <lineage>
        <taxon>Eukaryota</taxon>
        <taxon>Viridiplantae</taxon>
        <taxon>Streptophyta</taxon>
        <taxon>Embryophyta</taxon>
        <taxon>Tracheophyta</taxon>
        <taxon>Spermatophyta</taxon>
        <taxon>Magnoliopsida</taxon>
        <taxon>Liliopsida</taxon>
        <taxon>Araceae</taxon>
        <taxon>Aroideae</taxon>
        <taxon>Colocasieae</taxon>
        <taxon>Colocasia</taxon>
    </lineage>
</organism>
<dbReference type="EMBL" id="NMUH01000792">
    <property type="protein sequence ID" value="MQL84877.1"/>
    <property type="molecule type" value="Genomic_DNA"/>
</dbReference>
<evidence type="ECO:0000313" key="2">
    <source>
        <dbReference type="EMBL" id="MQL84877.1"/>
    </source>
</evidence>
<protein>
    <recommendedName>
        <fullName evidence="4">Cyclin-dependent kinase inhibitor</fullName>
    </recommendedName>
</protein>
<dbReference type="Proteomes" id="UP000652761">
    <property type="component" value="Unassembled WGS sequence"/>
</dbReference>
<comment type="caution">
    <text evidence="2">The sequence shown here is derived from an EMBL/GenBank/DDBJ whole genome shotgun (WGS) entry which is preliminary data.</text>
</comment>
<dbReference type="GO" id="GO:0051726">
    <property type="term" value="P:regulation of cell cycle"/>
    <property type="evidence" value="ECO:0007669"/>
    <property type="project" value="InterPro"/>
</dbReference>